<proteinExistence type="inferred from homology"/>
<evidence type="ECO:0000256" key="1">
    <source>
        <dbReference type="ARBA" id="ARBA00004123"/>
    </source>
</evidence>
<dbReference type="AlphaFoldDB" id="A0A6A6DFM2"/>
<dbReference type="Pfam" id="PF08167">
    <property type="entry name" value="RIX1"/>
    <property type="match status" value="1"/>
</dbReference>
<evidence type="ECO:0000256" key="3">
    <source>
        <dbReference type="ARBA" id="ARBA00021502"/>
    </source>
</evidence>
<evidence type="ECO:0000256" key="4">
    <source>
        <dbReference type="ARBA" id="ARBA00023242"/>
    </source>
</evidence>
<feature type="compositionally biased region" description="Polar residues" evidence="5">
    <location>
        <begin position="693"/>
        <end position="714"/>
    </location>
</feature>
<evidence type="ECO:0000313" key="7">
    <source>
        <dbReference type="EMBL" id="KAF2176790.1"/>
    </source>
</evidence>
<evidence type="ECO:0000259" key="6">
    <source>
        <dbReference type="Pfam" id="PF08167"/>
    </source>
</evidence>
<name>A0A6A6DFM2_9PEZI</name>
<accession>A0A6A6DFM2</accession>
<keyword evidence="4" id="KW-0539">Nucleus</keyword>
<dbReference type="GO" id="GO:0006364">
    <property type="term" value="P:rRNA processing"/>
    <property type="evidence" value="ECO:0007669"/>
    <property type="project" value="TreeGrafter"/>
</dbReference>
<dbReference type="PANTHER" id="PTHR34105">
    <property type="entry name" value="PROLINE-, GLUTAMIC ACID- AND LEUCINE-RICH PROTEIN 1"/>
    <property type="match status" value="1"/>
</dbReference>
<dbReference type="GO" id="GO:0005634">
    <property type="term" value="C:nucleus"/>
    <property type="evidence" value="ECO:0007669"/>
    <property type="project" value="UniProtKB-SubCell"/>
</dbReference>
<dbReference type="SUPFAM" id="SSF48371">
    <property type="entry name" value="ARM repeat"/>
    <property type="match status" value="1"/>
</dbReference>
<keyword evidence="8" id="KW-1185">Reference proteome</keyword>
<evidence type="ECO:0000256" key="2">
    <source>
        <dbReference type="ARBA" id="ARBA00010511"/>
    </source>
</evidence>
<feature type="domain" description="Pre-rRNA-processing protein RIX1 N-terminal" evidence="6">
    <location>
        <begin position="11"/>
        <end position="211"/>
    </location>
</feature>
<dbReference type="OrthoDB" id="20900at2759"/>
<sequence length="798" mass="86454">MPPNAVELSALRAITFRISSTAPSQLAQQIPAIVASLPSCKPLLSTVQTSGSKAASEASVAVHKYRTLISTLLQDRAIQGRWAAIALVKSTIEAGGWETLQKSLPWVRGLLGILTKPDPPSSKKLCIITLARIFILTREYPTLIREITTPSLPTFIQSCLQIAASNASPSLLQVVLENFSQLLPRHPTVFRSYLKQIQQLLSQILAPTPSNKLSREQSQGSRLQVSSGVSTVARGLYTQLSCCAPKGVSTEDWESSFENTILKVHRVANKVFRAVVEDWQPTSGAPPTLNGQTLDDEVQDLQVDTIGLPPWSGIFAGGERLICLLRLVKEFIGSPTTGAINFRIGLVMDLLTRMFSLTVPPFSSANDFQNTVRLNNQISKEERENLWEILPQVHVAAIEVLMAVTGRCDEMSAPLVSILLDQIAWVFNSEKNIVQVRAASYLVIGGLLKVSGTTLPKSSIDSLGDVIRFCCGDLLPQAQLNSPTKAVSLQSKTNGNSHNQSSTNADTFLNISTTLKVPMAEFSGLDEAAHDLLPILLTNIPAQYISDSLRTRMDRTAVLTQHKDAMMASVLNPPPSKKFGKSAASILPFIARSFADSKDVDGLLRPRMPVIRTGPRGLESDEEVDEEAMEEAEQDHFVGEELDTLLESATHTDKVEEDPVMIDATTNVSVNVASEPAFLSTVVEGNKKADNTPELTQTFGSSSKRLQTEDNPMSPSKRARVEGKEELTPLSVPDIIPTAVSVPTQLGEASEPTVMPAIVSTQSIAATQPFTSAPEDSDDNDDFGTLVLGQDTDEDSDS</sequence>
<dbReference type="InterPro" id="IPR016024">
    <property type="entry name" value="ARM-type_fold"/>
</dbReference>
<dbReference type="Proteomes" id="UP000800200">
    <property type="component" value="Unassembled WGS sequence"/>
</dbReference>
<gene>
    <name evidence="7" type="ORF">K469DRAFT_397371</name>
</gene>
<organism evidence="7 8">
    <name type="scientific">Zopfia rhizophila CBS 207.26</name>
    <dbReference type="NCBI Taxonomy" id="1314779"/>
    <lineage>
        <taxon>Eukaryota</taxon>
        <taxon>Fungi</taxon>
        <taxon>Dikarya</taxon>
        <taxon>Ascomycota</taxon>
        <taxon>Pezizomycotina</taxon>
        <taxon>Dothideomycetes</taxon>
        <taxon>Dothideomycetes incertae sedis</taxon>
        <taxon>Zopfiaceae</taxon>
        <taxon>Zopfia</taxon>
    </lineage>
</organism>
<dbReference type="InterPro" id="IPR012583">
    <property type="entry name" value="RIX1_N"/>
</dbReference>
<dbReference type="PANTHER" id="PTHR34105:SF1">
    <property type="entry name" value="PROLINE-, GLUTAMIC ACID- AND LEUCINE-RICH PROTEIN 1"/>
    <property type="match status" value="1"/>
</dbReference>
<dbReference type="EMBL" id="ML994701">
    <property type="protein sequence ID" value="KAF2176790.1"/>
    <property type="molecule type" value="Genomic_DNA"/>
</dbReference>
<feature type="region of interest" description="Disordered" evidence="5">
    <location>
        <begin position="689"/>
        <end position="725"/>
    </location>
</feature>
<comment type="similarity">
    <text evidence="2">Belongs to the RIX1/PELP1 family.</text>
</comment>
<evidence type="ECO:0000313" key="8">
    <source>
        <dbReference type="Proteomes" id="UP000800200"/>
    </source>
</evidence>
<protein>
    <recommendedName>
        <fullName evidence="3">Pre-rRNA-processing protein RIX1</fullName>
    </recommendedName>
</protein>
<evidence type="ECO:0000256" key="5">
    <source>
        <dbReference type="SAM" id="MobiDB-lite"/>
    </source>
</evidence>
<reference evidence="7" key="1">
    <citation type="journal article" date="2020" name="Stud. Mycol.">
        <title>101 Dothideomycetes genomes: a test case for predicting lifestyles and emergence of pathogens.</title>
        <authorList>
            <person name="Haridas S."/>
            <person name="Albert R."/>
            <person name="Binder M."/>
            <person name="Bloem J."/>
            <person name="Labutti K."/>
            <person name="Salamov A."/>
            <person name="Andreopoulos B."/>
            <person name="Baker S."/>
            <person name="Barry K."/>
            <person name="Bills G."/>
            <person name="Bluhm B."/>
            <person name="Cannon C."/>
            <person name="Castanera R."/>
            <person name="Culley D."/>
            <person name="Daum C."/>
            <person name="Ezra D."/>
            <person name="Gonzalez J."/>
            <person name="Henrissat B."/>
            <person name="Kuo A."/>
            <person name="Liang C."/>
            <person name="Lipzen A."/>
            <person name="Lutzoni F."/>
            <person name="Magnuson J."/>
            <person name="Mondo S."/>
            <person name="Nolan M."/>
            <person name="Ohm R."/>
            <person name="Pangilinan J."/>
            <person name="Park H.-J."/>
            <person name="Ramirez L."/>
            <person name="Alfaro M."/>
            <person name="Sun H."/>
            <person name="Tritt A."/>
            <person name="Yoshinaga Y."/>
            <person name="Zwiers L.-H."/>
            <person name="Turgeon B."/>
            <person name="Goodwin S."/>
            <person name="Spatafora J."/>
            <person name="Crous P."/>
            <person name="Grigoriev I."/>
        </authorList>
    </citation>
    <scope>NUCLEOTIDE SEQUENCE</scope>
    <source>
        <strain evidence="7">CBS 207.26</strain>
    </source>
</reference>
<comment type="subcellular location">
    <subcellularLocation>
        <location evidence="1">Nucleus</location>
    </subcellularLocation>
</comment>
<feature type="region of interest" description="Disordered" evidence="5">
    <location>
        <begin position="766"/>
        <end position="798"/>
    </location>
</feature>